<feature type="domain" description="RES" evidence="1">
    <location>
        <begin position="37"/>
        <end position="176"/>
    </location>
</feature>
<dbReference type="RefSeq" id="WP_345471236.1">
    <property type="nucleotide sequence ID" value="NZ_CP125942.1"/>
</dbReference>
<dbReference type="AlphaFoldDB" id="A0AAU6WDI9"/>
<dbReference type="SMART" id="SM00953">
    <property type="entry name" value="RES"/>
    <property type="match status" value="1"/>
</dbReference>
<name>A0AAU6WDI9_9MICC</name>
<dbReference type="Proteomes" id="UP001486888">
    <property type="component" value="Chromosome"/>
</dbReference>
<protein>
    <submittedName>
        <fullName evidence="2">RES family NAD+ phosphorylase</fullName>
    </submittedName>
</protein>
<dbReference type="EMBL" id="CP125942">
    <property type="protein sequence ID" value="XAO45592.1"/>
    <property type="molecule type" value="Genomic_DNA"/>
</dbReference>
<gene>
    <name evidence="2" type="ORF">QMQ05_14760</name>
</gene>
<sequence>MVNFEPGDPFDPLTYSLQPGTHLYRVYSNQRTSPVEFNPGVGSPTRFAFFGIPLVSVLYAAETEQAAICETILHDVPPGSGYVMFDDIKNKVCAQITPSRVLKLASLMGDGLRKLGTEAKHVTGTMSSEYQRTVKWAQAAHTAGFDGLVWMSNRRNTDRAYVFFGDKVIDGDLDIVPVHGNIYAAGPGFERIVDYLSSVDVEILMA</sequence>
<evidence type="ECO:0000313" key="3">
    <source>
        <dbReference type="Proteomes" id="UP001486888"/>
    </source>
</evidence>
<organism evidence="2 3">
    <name type="scientific">Glutamicibacter ectropisis</name>
    <dbReference type="NCBI Taxonomy" id="3046593"/>
    <lineage>
        <taxon>Bacteria</taxon>
        <taxon>Bacillati</taxon>
        <taxon>Actinomycetota</taxon>
        <taxon>Actinomycetes</taxon>
        <taxon>Micrococcales</taxon>
        <taxon>Micrococcaceae</taxon>
        <taxon>Glutamicibacter</taxon>
    </lineage>
</organism>
<dbReference type="KEGG" id="gey:QMQ05_14760"/>
<evidence type="ECO:0000259" key="1">
    <source>
        <dbReference type="SMART" id="SM00953"/>
    </source>
</evidence>
<evidence type="ECO:0000313" key="2">
    <source>
        <dbReference type="EMBL" id="XAO45592.1"/>
    </source>
</evidence>
<proteinExistence type="predicted"/>
<accession>A0AAU6WDI9</accession>
<dbReference type="Pfam" id="PF08808">
    <property type="entry name" value="RES"/>
    <property type="match status" value="1"/>
</dbReference>
<keyword evidence="3" id="KW-1185">Reference proteome</keyword>
<reference evidence="2 3" key="1">
    <citation type="submission" date="2023-05" db="EMBL/GenBank/DDBJ databases">
        <title>Glutamicibacter sp. B1, complete genome.</title>
        <authorList>
            <person name="Long Y.H."/>
            <person name="Fang T."/>
            <person name="Li X.Y."/>
        </authorList>
    </citation>
    <scope>NUCLEOTIDE SEQUENCE [LARGE SCALE GENOMIC DNA]</scope>
    <source>
        <strain evidence="2 3">B1</strain>
    </source>
</reference>
<dbReference type="InterPro" id="IPR014914">
    <property type="entry name" value="RES_dom"/>
</dbReference>